<keyword evidence="2" id="KW-1133">Transmembrane helix</keyword>
<proteinExistence type="predicted"/>
<feature type="chain" id="PRO_5047408106" description="TPM domain-containing protein" evidence="3">
    <location>
        <begin position="25"/>
        <end position="261"/>
    </location>
</feature>
<evidence type="ECO:0000313" key="4">
    <source>
        <dbReference type="EMBL" id="MBO2439474.1"/>
    </source>
</evidence>
<name>A0ABS3QZP8_9ACTN</name>
<evidence type="ECO:0000256" key="2">
    <source>
        <dbReference type="SAM" id="Phobius"/>
    </source>
</evidence>
<dbReference type="EMBL" id="JAGEOK010000011">
    <property type="protein sequence ID" value="MBO2439474.1"/>
    <property type="molecule type" value="Genomic_DNA"/>
</dbReference>
<dbReference type="PROSITE" id="PS51257">
    <property type="entry name" value="PROKAR_LIPOPROTEIN"/>
    <property type="match status" value="1"/>
</dbReference>
<feature type="transmembrane region" description="Helical" evidence="2">
    <location>
        <begin position="208"/>
        <end position="227"/>
    </location>
</feature>
<protein>
    <recommendedName>
        <fullName evidence="6">TPM domain-containing protein</fullName>
    </recommendedName>
</protein>
<feature type="signal peptide" evidence="3">
    <location>
        <begin position="1"/>
        <end position="24"/>
    </location>
</feature>
<keyword evidence="3" id="KW-0732">Signal</keyword>
<evidence type="ECO:0000256" key="1">
    <source>
        <dbReference type="SAM" id="MobiDB-lite"/>
    </source>
</evidence>
<evidence type="ECO:0008006" key="6">
    <source>
        <dbReference type="Google" id="ProtNLM"/>
    </source>
</evidence>
<comment type="caution">
    <text evidence="4">The sequence shown here is derived from an EMBL/GenBank/DDBJ whole genome shotgun (WGS) entry which is preliminary data.</text>
</comment>
<feature type="compositionally biased region" description="Basic residues" evidence="1">
    <location>
        <begin position="250"/>
        <end position="261"/>
    </location>
</feature>
<keyword evidence="5" id="KW-1185">Reference proteome</keyword>
<evidence type="ECO:0000256" key="3">
    <source>
        <dbReference type="SAM" id="SignalP"/>
    </source>
</evidence>
<evidence type="ECO:0000313" key="5">
    <source>
        <dbReference type="Proteomes" id="UP000666915"/>
    </source>
</evidence>
<dbReference type="Proteomes" id="UP000666915">
    <property type="component" value="Unassembled WGS sequence"/>
</dbReference>
<sequence length="261" mass="27744">MRRGWFVLVIGGLLACCIAAPAWAGPVRPAKPPAVRTRIGAITDALRRDPVYVTDQVPRLLPPGTAGKIKALVGRLGVPVYVVVTLPARYREDDSQAPSDLEAMVPVLHDRLGKDGVYLVVDPGGGLGDVQQFGGTRRIDVEHAYQAATSELPYEAGLLSVLDRFVEIALSGRAKERALHPSPRPESATRRELDAYDRGNHRAAVENGTAFGVGAGLGGLIVLGLLVGRRIRRGRRPALGGAQGRGAQVRGKRPAGRGGKR</sequence>
<keyword evidence="2" id="KW-0812">Transmembrane</keyword>
<keyword evidence="2" id="KW-0472">Membrane</keyword>
<dbReference type="RefSeq" id="WP_208267928.1">
    <property type="nucleotide sequence ID" value="NZ_BAAAGM010000023.1"/>
</dbReference>
<gene>
    <name evidence="4" type="ORF">J4557_18275</name>
</gene>
<accession>A0ABS3QZP8</accession>
<organism evidence="4 5">
    <name type="scientific">Actinomadura nitritigenes</name>
    <dbReference type="NCBI Taxonomy" id="134602"/>
    <lineage>
        <taxon>Bacteria</taxon>
        <taxon>Bacillati</taxon>
        <taxon>Actinomycetota</taxon>
        <taxon>Actinomycetes</taxon>
        <taxon>Streptosporangiales</taxon>
        <taxon>Thermomonosporaceae</taxon>
        <taxon>Actinomadura</taxon>
    </lineage>
</organism>
<feature type="compositionally biased region" description="Low complexity" evidence="1">
    <location>
        <begin position="237"/>
        <end position="249"/>
    </location>
</feature>
<feature type="region of interest" description="Disordered" evidence="1">
    <location>
        <begin position="237"/>
        <end position="261"/>
    </location>
</feature>
<reference evidence="4 5" key="1">
    <citation type="submission" date="2021-03" db="EMBL/GenBank/DDBJ databases">
        <authorList>
            <person name="Kanchanasin P."/>
            <person name="Saeng-In P."/>
            <person name="Phongsopitanun W."/>
            <person name="Yuki M."/>
            <person name="Kudo T."/>
            <person name="Ohkuma M."/>
            <person name="Tanasupawat S."/>
        </authorList>
    </citation>
    <scope>NUCLEOTIDE SEQUENCE [LARGE SCALE GENOMIC DNA]</scope>
    <source>
        <strain evidence="4 5">L46</strain>
    </source>
</reference>